<name>H9THJ7_SALET</name>
<evidence type="ECO:0000313" key="2">
    <source>
        <dbReference type="EMBL" id="AFG20665.1"/>
    </source>
</evidence>
<geneLocation type="plasmid" evidence="2">
    <name>pSH111_227</name>
</geneLocation>
<protein>
    <submittedName>
        <fullName evidence="2">Uncharacterized protein</fullName>
    </submittedName>
</protein>
<dbReference type="EMBL" id="JN983042">
    <property type="protein sequence ID" value="AFG20665.1"/>
    <property type="molecule type" value="Genomic_DNA"/>
</dbReference>
<organism evidence="2">
    <name type="scientific">Salmonella enterica subsp. enterica serovar Heidelberg</name>
    <dbReference type="NCBI Taxonomy" id="611"/>
    <lineage>
        <taxon>Bacteria</taxon>
        <taxon>Pseudomonadati</taxon>
        <taxon>Pseudomonadota</taxon>
        <taxon>Gammaproteobacteria</taxon>
        <taxon>Enterobacterales</taxon>
        <taxon>Enterobacteriaceae</taxon>
        <taxon>Salmonella</taxon>
    </lineage>
</organism>
<gene>
    <name evidence="2" type="ORF">pSH111_227_224</name>
</gene>
<dbReference type="AlphaFoldDB" id="H9THJ7"/>
<evidence type="ECO:0000256" key="1">
    <source>
        <dbReference type="SAM" id="MobiDB-lite"/>
    </source>
</evidence>
<feature type="region of interest" description="Disordered" evidence="1">
    <location>
        <begin position="56"/>
        <end position="81"/>
    </location>
</feature>
<accession>H9THJ7</accession>
<proteinExistence type="predicted"/>
<sequence>MDARIAAAGFLDADGFALPVELREVVQPQAAAEPTREGIEPGVGEELQHEIPALEDHPAGVPENDSEAQPFIEGGGGIEIS</sequence>
<reference evidence="2" key="1">
    <citation type="submission" date="2011-11" db="EMBL/GenBank/DDBJ databases">
        <title>DNA Sequence Analysis of Plasmids from Multidrug Resistant Salmonella enterica Serotype Heidelberg Isolates.</title>
        <authorList>
            <person name="Han J."/>
            <person name="Lynne A.M."/>
            <person name="David D.E."/>
            <person name="Tang H."/>
            <person name="Foley S.L."/>
        </authorList>
    </citation>
    <scope>NUCLEOTIDE SEQUENCE</scope>
    <source>
        <strain evidence="2">111</strain>
        <plasmid evidence="2">pSH111_227</plasmid>
    </source>
</reference>
<keyword evidence="2" id="KW-0614">Plasmid</keyword>